<accession>A0AB40BBQ9</accession>
<dbReference type="GO" id="GO:0006950">
    <property type="term" value="P:response to stress"/>
    <property type="evidence" value="ECO:0007669"/>
    <property type="project" value="TreeGrafter"/>
</dbReference>
<protein>
    <submittedName>
        <fullName evidence="2 3">Late embryogenesis abundant protein Lea5-like</fullName>
    </submittedName>
</protein>
<evidence type="ECO:0000313" key="2">
    <source>
        <dbReference type="RefSeq" id="XP_039119316.1"/>
    </source>
</evidence>
<dbReference type="InterPro" id="IPR004926">
    <property type="entry name" value="LEA_3a"/>
</dbReference>
<dbReference type="AlphaFoldDB" id="A0AB40BBQ9"/>
<dbReference type="RefSeq" id="XP_039124154.1">
    <property type="nucleotide sequence ID" value="XM_039268220.1"/>
</dbReference>
<dbReference type="PANTHER" id="PTHR33509">
    <property type="entry name" value="LATE EMBRYOGENIS ABUNDANT PROTEIN 2-RELATED"/>
    <property type="match status" value="1"/>
</dbReference>
<dbReference type="GeneID" id="120260681"/>
<dbReference type="GO" id="GO:0005739">
    <property type="term" value="C:mitochondrion"/>
    <property type="evidence" value="ECO:0007669"/>
    <property type="project" value="TreeGrafter"/>
</dbReference>
<name>A0AB40BBQ9_DIOCR</name>
<dbReference type="PANTHER" id="PTHR33509:SF5">
    <property type="entry name" value="PROTEIN SENESCENCE-ASSOCIATED GENE 21, MITOCHONDRIAL"/>
    <property type="match status" value="1"/>
</dbReference>
<reference evidence="2 3" key="1">
    <citation type="submission" date="2025-04" db="UniProtKB">
        <authorList>
            <consortium name="RefSeq"/>
        </authorList>
    </citation>
    <scope>IDENTIFICATION</scope>
</reference>
<sequence length="94" mass="10429">MARSLLLKNLFTTFSRRGYSGMASEVERKGKVMEEKVVMMNREGSGGVGGGGAVEESWVPDPVTGFYRPANRLVEMDAAELRQMLLSHKYSSRV</sequence>
<dbReference type="Pfam" id="PF03242">
    <property type="entry name" value="LEA_3a"/>
    <property type="match status" value="1"/>
</dbReference>
<dbReference type="Proteomes" id="UP001515500">
    <property type="component" value="Chromosome 5"/>
</dbReference>
<proteinExistence type="predicted"/>
<keyword evidence="1" id="KW-1185">Reference proteome</keyword>
<organism evidence="1 3">
    <name type="scientific">Dioscorea cayennensis subsp. rotundata</name>
    <name type="common">White Guinea yam</name>
    <name type="synonym">Dioscorea rotundata</name>
    <dbReference type="NCBI Taxonomy" id="55577"/>
    <lineage>
        <taxon>Eukaryota</taxon>
        <taxon>Viridiplantae</taxon>
        <taxon>Streptophyta</taxon>
        <taxon>Embryophyta</taxon>
        <taxon>Tracheophyta</taxon>
        <taxon>Spermatophyta</taxon>
        <taxon>Magnoliopsida</taxon>
        <taxon>Liliopsida</taxon>
        <taxon>Dioscoreales</taxon>
        <taxon>Dioscoreaceae</taxon>
        <taxon>Dioscorea</taxon>
    </lineage>
</organism>
<dbReference type="RefSeq" id="XP_039119316.1">
    <property type="nucleotide sequence ID" value="XM_039263382.1"/>
</dbReference>
<evidence type="ECO:0000313" key="3">
    <source>
        <dbReference type="RefSeq" id="XP_039124154.1"/>
    </source>
</evidence>
<gene>
    <name evidence="3" type="primary">LOC120260681</name>
    <name evidence="2" type="synonym">LOC120255587</name>
</gene>
<evidence type="ECO:0000313" key="1">
    <source>
        <dbReference type="Proteomes" id="UP001515500"/>
    </source>
</evidence>